<gene>
    <name evidence="1" type="primary">metW</name>
    <name evidence="1" type="ORF">E0F26_02395</name>
</gene>
<dbReference type="SUPFAM" id="SSF53335">
    <property type="entry name" value="S-adenosyl-L-methionine-dependent methyltransferases"/>
    <property type="match status" value="1"/>
</dbReference>
<reference evidence="1 2" key="1">
    <citation type="submission" date="2019-02" db="EMBL/GenBank/DDBJ databases">
        <title>Halieaceae_genomes.</title>
        <authorList>
            <person name="Li S.-H."/>
        </authorList>
    </citation>
    <scope>NUCLEOTIDE SEQUENCE [LARGE SCALE GENOMIC DNA]</scope>
    <source>
        <strain evidence="1 2">JH123</strain>
    </source>
</reference>
<name>A0ABY6Q8D5_9GAMM</name>
<protein>
    <submittedName>
        <fullName evidence="1">Methionine biosynthesis protein MetW</fullName>
    </submittedName>
</protein>
<sequence length="194" mass="21612">MRSDIDTILDWVMQGSRVLDLGCGDGELLAALTKQKAISGLGVDIDAGNLIAAVDKGLCVVQQNMEDGLSNFNSKSFDVVIIAFSLQVLTRPHTVLERVVDIGNEAIVSFPNFGHWRSRLSLLFSGRMPKTKALPYSWFDTPNIHFCTVNDFEQLCDQLQIEIIERKTSEGGHILAKLWPNLFAKSASYRIQRT</sequence>
<evidence type="ECO:0000313" key="2">
    <source>
        <dbReference type="Proteomes" id="UP001317963"/>
    </source>
</evidence>
<dbReference type="Proteomes" id="UP001317963">
    <property type="component" value="Chromosome"/>
</dbReference>
<dbReference type="Gene3D" id="3.40.50.150">
    <property type="entry name" value="Vaccinia Virus protein VP39"/>
    <property type="match status" value="1"/>
</dbReference>
<evidence type="ECO:0000313" key="1">
    <source>
        <dbReference type="EMBL" id="UZP75537.1"/>
    </source>
</evidence>
<keyword evidence="2" id="KW-1185">Reference proteome</keyword>
<proteinExistence type="predicted"/>
<dbReference type="Pfam" id="PF07021">
    <property type="entry name" value="MetW"/>
    <property type="match status" value="1"/>
</dbReference>
<dbReference type="CDD" id="cd02440">
    <property type="entry name" value="AdoMet_MTases"/>
    <property type="match status" value="1"/>
</dbReference>
<accession>A0ABY6Q8D5</accession>
<dbReference type="EMBL" id="CP036501">
    <property type="protein sequence ID" value="UZP75537.1"/>
    <property type="molecule type" value="Genomic_DNA"/>
</dbReference>
<dbReference type="NCBIfam" id="TIGR02081">
    <property type="entry name" value="metW"/>
    <property type="match status" value="1"/>
</dbReference>
<organism evidence="1 2">
    <name type="scientific">Candidatus Paraluminiphilus aquimaris</name>
    <dbReference type="NCBI Taxonomy" id="2518994"/>
    <lineage>
        <taxon>Bacteria</taxon>
        <taxon>Pseudomonadati</taxon>
        <taxon>Pseudomonadota</taxon>
        <taxon>Gammaproteobacteria</taxon>
        <taxon>Cellvibrionales</taxon>
        <taxon>Halieaceae</taxon>
        <taxon>Candidatus Paraluminiphilus</taxon>
    </lineage>
</organism>
<dbReference type="InterPro" id="IPR029063">
    <property type="entry name" value="SAM-dependent_MTases_sf"/>
</dbReference>
<dbReference type="InterPro" id="IPR010743">
    <property type="entry name" value="Methionine_synth_MetW"/>
</dbReference>